<name>A0A915PP43_9BILA</name>
<dbReference type="AlphaFoldDB" id="A0A915PP43"/>
<reference evidence="3" key="1">
    <citation type="submission" date="2022-11" db="UniProtKB">
        <authorList>
            <consortium name="WormBaseParasite"/>
        </authorList>
    </citation>
    <scope>IDENTIFICATION</scope>
</reference>
<sequence length="384" mass="44822">MKKESPVIFIKQQWINEELQLVESIIQESLTAKKQLWLDEIQKLSVLKGREAQRERVNKLNYWISNTSVQYYCFSSSQFDFKDNLVEVLHRNAPTECIHYLITAISQRPPALHWTSLPQKDEAQITFKIIFPRSCFMKSELLELVKRINKAYKWQYRYEWRHGVLFRIEAAKIAIIKHDPETLEMSGRIDNAVMNDDSDIIPMKSIWPYLSIAFSVAVEYFDELLSQYIIRIIPFGDIFYEETDAPARAFDLTQLLISNDCLKRVAYRDEGILLYNYISEIKPKTVGEISKMKAKSDNSVNNETDLESDSVHVELPERAYPNSRGRRVSFGTIKCIPQPSEKDTSNVASHDVPNDDEPKETEYKVIVDEYVDVVLDEMMREIKI</sequence>
<evidence type="ECO:0000256" key="1">
    <source>
        <dbReference type="SAM" id="MobiDB-lite"/>
    </source>
</evidence>
<evidence type="ECO:0000313" key="2">
    <source>
        <dbReference type="Proteomes" id="UP000887581"/>
    </source>
</evidence>
<organism evidence="2 3">
    <name type="scientific">Setaria digitata</name>
    <dbReference type="NCBI Taxonomy" id="48799"/>
    <lineage>
        <taxon>Eukaryota</taxon>
        <taxon>Metazoa</taxon>
        <taxon>Ecdysozoa</taxon>
        <taxon>Nematoda</taxon>
        <taxon>Chromadorea</taxon>
        <taxon>Rhabditida</taxon>
        <taxon>Spirurina</taxon>
        <taxon>Spiruromorpha</taxon>
        <taxon>Filarioidea</taxon>
        <taxon>Setariidae</taxon>
        <taxon>Setaria</taxon>
    </lineage>
</organism>
<accession>A0A915PP43</accession>
<dbReference type="WBParaSite" id="sdigi.contig209.g6142.t1">
    <property type="protein sequence ID" value="sdigi.contig209.g6142.t1"/>
    <property type="gene ID" value="sdigi.contig209.g6142"/>
</dbReference>
<evidence type="ECO:0000313" key="3">
    <source>
        <dbReference type="WBParaSite" id="sdigi.contig209.g6142.t1"/>
    </source>
</evidence>
<keyword evidence="2" id="KW-1185">Reference proteome</keyword>
<proteinExistence type="predicted"/>
<protein>
    <submittedName>
        <fullName evidence="3">Uncharacterized protein</fullName>
    </submittedName>
</protein>
<feature type="region of interest" description="Disordered" evidence="1">
    <location>
        <begin position="336"/>
        <end position="360"/>
    </location>
</feature>
<dbReference type="Proteomes" id="UP000887581">
    <property type="component" value="Unplaced"/>
</dbReference>